<feature type="transmembrane region" description="Helical" evidence="1">
    <location>
        <begin position="189"/>
        <end position="206"/>
    </location>
</feature>
<feature type="transmembrane region" description="Helical" evidence="1">
    <location>
        <begin position="302"/>
        <end position="320"/>
    </location>
</feature>
<dbReference type="EMBL" id="BK015340">
    <property type="protein sequence ID" value="DAE02063.1"/>
    <property type="molecule type" value="Genomic_DNA"/>
</dbReference>
<reference evidence="2" key="1">
    <citation type="journal article" date="2021" name="Proc. Natl. Acad. Sci. U.S.A.">
        <title>A Catalog of Tens of Thousands of Viruses from Human Metagenomes Reveals Hidden Associations with Chronic Diseases.</title>
        <authorList>
            <person name="Tisza M.J."/>
            <person name="Buck C.B."/>
        </authorList>
    </citation>
    <scope>NUCLEOTIDE SEQUENCE</scope>
    <source>
        <strain evidence="2">Ct1Eo1</strain>
    </source>
</reference>
<keyword evidence="1" id="KW-1133">Transmembrane helix</keyword>
<name>A0A8S5P4L4_9CAUD</name>
<sequence>MILTGFIIRKSTEKSGEKLIRDNKIYKDDRNNRTLQNSPVIPMILMFPAKGIFALRRCFITDYKSASFSISILTTVFKPLTEKKIMFGFLFFFIFLASLLILWRWRANGRMLSWKKVILAASICSLILFPMELVFRPDGVVAGRWESTGAVLVQYGIFLAALCLSVQALNCVVWHEARHETVWKTWQKWGVMTVTVLLAVALWRHWGTMCSFDFLHRQYPQVLSGQYDLMHTLAHTLMCKGILSVWHHFHAIVLVQLALLLLVYFMIFSWGAREKMRVLIVLGAVFLCMVQFDMATTIIKDVPYAISMMALTVGLCTYMLEKRTSSLWLIGLGLAGTGCLRYDGYVPFFLTTGVLLAYMFRHPQERRRLAIPVAGALLFWLFAFAALPCLMKAGRGASGTRYAKMAHVVCDIVAEGGKVSPEDMELIEQEIMPREVIMRQYGLYKDSMHPAVSAGHGEKYLHTGLFETWETGRKYGFAWTLSDRGGDAVRKLFFSVAADNPAQAARILLLNSQMVWNLPASSNTRKMPQLWLFYGCVLGFLVYGIQKRKSCLIPFVPFCSVPLVISAAATTYEIRYMLPVVVLFPILILYSIGCAKRAAAAEEPSTKKPGPVSGEKP</sequence>
<feature type="transmembrane region" description="Helical" evidence="1">
    <location>
        <begin position="155"/>
        <end position="177"/>
    </location>
</feature>
<evidence type="ECO:0000313" key="2">
    <source>
        <dbReference type="EMBL" id="DAE02063.1"/>
    </source>
</evidence>
<feature type="transmembrane region" description="Helical" evidence="1">
    <location>
        <begin position="278"/>
        <end position="296"/>
    </location>
</feature>
<protein>
    <submittedName>
        <fullName evidence="2">Oligosaccharyl transferase STT3 subunit</fullName>
    </submittedName>
</protein>
<feature type="transmembrane region" description="Helical" evidence="1">
    <location>
        <begin position="576"/>
        <end position="593"/>
    </location>
</feature>
<keyword evidence="1" id="KW-0812">Transmembrane</keyword>
<feature type="transmembrane region" description="Helical" evidence="1">
    <location>
        <begin position="245"/>
        <end position="266"/>
    </location>
</feature>
<feature type="transmembrane region" description="Helical" evidence="1">
    <location>
        <begin position="85"/>
        <end position="105"/>
    </location>
</feature>
<dbReference type="GO" id="GO:0016740">
    <property type="term" value="F:transferase activity"/>
    <property type="evidence" value="ECO:0007669"/>
    <property type="project" value="UniProtKB-KW"/>
</dbReference>
<accession>A0A8S5P4L4</accession>
<feature type="transmembrane region" description="Helical" evidence="1">
    <location>
        <begin position="117"/>
        <end position="135"/>
    </location>
</feature>
<keyword evidence="1" id="KW-0472">Membrane</keyword>
<organism evidence="2">
    <name type="scientific">Siphoviridae sp. ct1Eo1</name>
    <dbReference type="NCBI Taxonomy" id="2825307"/>
    <lineage>
        <taxon>Viruses</taxon>
        <taxon>Duplodnaviria</taxon>
        <taxon>Heunggongvirae</taxon>
        <taxon>Uroviricota</taxon>
        <taxon>Caudoviricetes</taxon>
    </lineage>
</organism>
<proteinExistence type="predicted"/>
<feature type="transmembrane region" description="Helical" evidence="1">
    <location>
        <begin position="369"/>
        <end position="391"/>
    </location>
</feature>
<feature type="transmembrane region" description="Helical" evidence="1">
    <location>
        <begin position="327"/>
        <end position="349"/>
    </location>
</feature>
<feature type="transmembrane region" description="Helical" evidence="1">
    <location>
        <begin position="552"/>
        <end position="569"/>
    </location>
</feature>
<evidence type="ECO:0000256" key="1">
    <source>
        <dbReference type="SAM" id="Phobius"/>
    </source>
</evidence>
<keyword evidence="2" id="KW-0808">Transferase</keyword>